<dbReference type="InterPro" id="IPR009056">
    <property type="entry name" value="Cyt_c-like_dom"/>
</dbReference>
<sequence>MKYLILIIATVALFSFQKKNSEYIEIPQKTAFEQMQHEEGKMLMEKHCYLCHSPNAAENEGRIAPPMVAIKARYIDKGGLNKEGFIKQLTEFVKQPTEEKALMRGAVKKHGLMPKQDFPKGSLEKIAGFMFDYQIEEPKWFKAHWESHRNKTWIQSGQKYSEVASQKTYSDIGLEYALETKKVLGKTLMGTIQKKGTIAALDFCNVQAMPLTDSMAVKYNATIKRVSDKNRNPKNTANLEELKYISQFKKQMAKNGDIKPIVLEKGKKVHFYYPIETNTMCLQCHGKEIKPEVKTQILKLYPKDLAIDYNESEVRGMWSITFNKK</sequence>
<evidence type="ECO:0000256" key="2">
    <source>
        <dbReference type="ARBA" id="ARBA00022723"/>
    </source>
</evidence>
<dbReference type="Proteomes" id="UP000280368">
    <property type="component" value="Unassembled WGS sequence"/>
</dbReference>
<dbReference type="OrthoDB" id="1494333at2"/>
<name>A0A3M0A0D8_9FLAO</name>
<keyword evidence="3 4" id="KW-0408">Iron</keyword>
<evidence type="ECO:0000256" key="4">
    <source>
        <dbReference type="PROSITE-ProRule" id="PRU00433"/>
    </source>
</evidence>
<dbReference type="GO" id="GO:0009055">
    <property type="term" value="F:electron transfer activity"/>
    <property type="evidence" value="ECO:0007669"/>
    <property type="project" value="InterPro"/>
</dbReference>
<accession>A0A3M0A0D8</accession>
<keyword evidence="2 4" id="KW-0479">Metal-binding</keyword>
<dbReference type="EMBL" id="REFH01000008">
    <property type="protein sequence ID" value="RMA76929.1"/>
    <property type="molecule type" value="Genomic_DNA"/>
</dbReference>
<comment type="caution">
    <text evidence="6">The sequence shown here is derived from an EMBL/GenBank/DDBJ whole genome shotgun (WGS) entry which is preliminary data.</text>
</comment>
<dbReference type="InterPro" id="IPR021796">
    <property type="entry name" value="Tll0287-like_dom"/>
</dbReference>
<gene>
    <name evidence="6" type="ORF">BC961_0908</name>
</gene>
<reference evidence="6 7" key="1">
    <citation type="submission" date="2018-10" db="EMBL/GenBank/DDBJ databases">
        <title>Genomic Encyclopedia of Archaeal and Bacterial Type Strains, Phase II (KMG-II): from individual species to whole genera.</title>
        <authorList>
            <person name="Goeker M."/>
        </authorList>
    </citation>
    <scope>NUCLEOTIDE SEQUENCE [LARGE SCALE GENOMIC DNA]</scope>
    <source>
        <strain evidence="6 7">DSM 19727</strain>
    </source>
</reference>
<dbReference type="Gene3D" id="1.10.760.10">
    <property type="entry name" value="Cytochrome c-like domain"/>
    <property type="match status" value="1"/>
</dbReference>
<dbReference type="Pfam" id="PF11845">
    <property type="entry name" value="Tll0287-like"/>
    <property type="match status" value="1"/>
</dbReference>
<dbReference type="InterPro" id="IPR036909">
    <property type="entry name" value="Cyt_c-like_dom_sf"/>
</dbReference>
<keyword evidence="1 4" id="KW-0349">Heme</keyword>
<evidence type="ECO:0000313" key="7">
    <source>
        <dbReference type="Proteomes" id="UP000280368"/>
    </source>
</evidence>
<dbReference type="GO" id="GO:0020037">
    <property type="term" value="F:heme binding"/>
    <property type="evidence" value="ECO:0007669"/>
    <property type="project" value="InterPro"/>
</dbReference>
<evidence type="ECO:0000313" key="6">
    <source>
        <dbReference type="EMBL" id="RMA76929.1"/>
    </source>
</evidence>
<organism evidence="6 7">
    <name type="scientific">Flavobacterium weaverense</name>
    <dbReference type="NCBI Taxonomy" id="271156"/>
    <lineage>
        <taxon>Bacteria</taxon>
        <taxon>Pseudomonadati</taxon>
        <taxon>Bacteroidota</taxon>
        <taxon>Flavobacteriia</taxon>
        <taxon>Flavobacteriales</taxon>
        <taxon>Flavobacteriaceae</taxon>
        <taxon>Flavobacterium</taxon>
    </lineage>
</organism>
<dbReference type="RefSeq" id="WP_121924639.1">
    <property type="nucleotide sequence ID" value="NZ_CBCSGA010000006.1"/>
</dbReference>
<dbReference type="PROSITE" id="PS51007">
    <property type="entry name" value="CYTC"/>
    <property type="match status" value="1"/>
</dbReference>
<protein>
    <submittedName>
        <fullName evidence="6">Uncharacterized protein DUF3365</fullName>
    </submittedName>
</protein>
<dbReference type="AlphaFoldDB" id="A0A3M0A0D8"/>
<keyword evidence="7" id="KW-1185">Reference proteome</keyword>
<proteinExistence type="predicted"/>
<dbReference type="SUPFAM" id="SSF46626">
    <property type="entry name" value="Cytochrome c"/>
    <property type="match status" value="1"/>
</dbReference>
<evidence type="ECO:0000256" key="3">
    <source>
        <dbReference type="ARBA" id="ARBA00023004"/>
    </source>
</evidence>
<feature type="domain" description="Cytochrome c" evidence="5">
    <location>
        <begin position="35"/>
        <end position="134"/>
    </location>
</feature>
<evidence type="ECO:0000259" key="5">
    <source>
        <dbReference type="PROSITE" id="PS51007"/>
    </source>
</evidence>
<dbReference type="GO" id="GO:0046872">
    <property type="term" value="F:metal ion binding"/>
    <property type="evidence" value="ECO:0007669"/>
    <property type="project" value="UniProtKB-KW"/>
</dbReference>
<evidence type="ECO:0000256" key="1">
    <source>
        <dbReference type="ARBA" id="ARBA00022617"/>
    </source>
</evidence>